<keyword evidence="2" id="KW-1185">Reference proteome</keyword>
<dbReference type="RefSeq" id="WP_339586518.1">
    <property type="nucleotide sequence ID" value="NZ_JBBHJZ010000001.1"/>
</dbReference>
<dbReference type="EMBL" id="JBBHJZ010000001">
    <property type="protein sequence ID" value="MEJ5976612.1"/>
    <property type="molecule type" value="Genomic_DNA"/>
</dbReference>
<comment type="caution">
    <text evidence="1">The sequence shown here is derived from an EMBL/GenBank/DDBJ whole genome shotgun (WGS) entry which is preliminary data.</text>
</comment>
<sequence length="425" mass="45973">MSVDPIRIFYSWQSDRERDVCGRFIALALASAIDALQPQYTAELLLDSDTAGVAGTPPVSETILAKIRDCDLFIGDVSFVGATPDGKKLLPNPNVMTEFGYARHALDDQQIILVMNTAFGLERDLPFDLAHLRHPVSYALEEGASDGQRRQARAAFATKIAHFLDASIKVVLARRTSAVVDKDVLAPAEALLTELDQLATRGDVPAIVPGPRLILRLAPVRAAEEPYLEPARVKAARRLFVPGDYELTHDMVNAGQWANFDPPRHVADRPNPEARWYTRLVRPGVLETAIMVGARIDDDSAILVEGRSLEGRIVEATKRMAAVVAEIGLSGPLLVGASLHGLEDVQMSNGRQASHPLQIPSLYLGTVALPSGEAVSGQALRKLFDALWLGCGFDDGSPSFSGEGWEGDTASNLYAPQTIGGRAWQ</sequence>
<dbReference type="Proteomes" id="UP001361239">
    <property type="component" value="Unassembled WGS sequence"/>
</dbReference>
<evidence type="ECO:0008006" key="3">
    <source>
        <dbReference type="Google" id="ProtNLM"/>
    </source>
</evidence>
<organism evidence="1 2">
    <name type="scientific">Novosphingobium anseongense</name>
    <dbReference type="NCBI Taxonomy" id="3133436"/>
    <lineage>
        <taxon>Bacteria</taxon>
        <taxon>Pseudomonadati</taxon>
        <taxon>Pseudomonadota</taxon>
        <taxon>Alphaproteobacteria</taxon>
        <taxon>Sphingomonadales</taxon>
        <taxon>Sphingomonadaceae</taxon>
        <taxon>Novosphingobium</taxon>
    </lineage>
</organism>
<evidence type="ECO:0000313" key="1">
    <source>
        <dbReference type="EMBL" id="MEJ5976612.1"/>
    </source>
</evidence>
<protein>
    <recommendedName>
        <fullName evidence="3">Nucleotide-binding protein with TIR-like domain</fullName>
    </recommendedName>
</protein>
<evidence type="ECO:0000313" key="2">
    <source>
        <dbReference type="Proteomes" id="UP001361239"/>
    </source>
</evidence>
<accession>A0ABU8RV26</accession>
<gene>
    <name evidence="1" type="ORF">WG901_08200</name>
</gene>
<reference evidence="1 2" key="1">
    <citation type="submission" date="2024-03" db="EMBL/GenBank/DDBJ databases">
        <authorList>
            <person name="Jo J.-H."/>
        </authorList>
    </citation>
    <scope>NUCLEOTIDE SEQUENCE [LARGE SCALE GENOMIC DNA]</scope>
    <source>
        <strain evidence="1 2">PS1R-30</strain>
    </source>
</reference>
<proteinExistence type="predicted"/>
<name>A0ABU8RV26_9SPHN</name>